<accession>A0ABX1PR78</accession>
<evidence type="ECO:0000313" key="2">
    <source>
        <dbReference type="Proteomes" id="UP000615989"/>
    </source>
</evidence>
<dbReference type="EMBL" id="WTVG01000056">
    <property type="protein sequence ID" value="NMG26167.1"/>
    <property type="molecule type" value="Genomic_DNA"/>
</dbReference>
<keyword evidence="2" id="KW-1185">Reference proteome</keyword>
<name>A0ABX1PR78_9RHOO</name>
<sequence>MRDIRSRAQENIIMHNYPRSIKTALNRRAHAEGLAYEEAVKNRLLADLERLRANGAKPAEIVAYLTQSTPAK</sequence>
<organism evidence="1 2">
    <name type="scientific">Aromatoleum anaerobium</name>
    <dbReference type="NCBI Taxonomy" id="182180"/>
    <lineage>
        <taxon>Bacteria</taxon>
        <taxon>Pseudomonadati</taxon>
        <taxon>Pseudomonadota</taxon>
        <taxon>Betaproteobacteria</taxon>
        <taxon>Rhodocyclales</taxon>
        <taxon>Rhodocyclaceae</taxon>
        <taxon>Aromatoleum</taxon>
    </lineage>
</organism>
<protein>
    <submittedName>
        <fullName evidence="1">Uncharacterized protein</fullName>
    </submittedName>
</protein>
<gene>
    <name evidence="1" type="ORF">GO606_15880</name>
</gene>
<comment type="caution">
    <text evidence="1">The sequence shown here is derived from an EMBL/GenBank/DDBJ whole genome shotgun (WGS) entry which is preliminary data.</text>
</comment>
<reference evidence="1" key="1">
    <citation type="submission" date="2019-12" db="EMBL/GenBank/DDBJ databases">
        <title>Comparative genomics gives insights into the taxonomy of the Azoarcus-Aromatoleum group and reveals separate origins of nif in the plant-associated Azoarcus and non-plant-associated Aromatoleum sub-groups.</title>
        <authorList>
            <person name="Lafos M."/>
            <person name="Maluk M."/>
            <person name="Batista M."/>
            <person name="Junghare M."/>
            <person name="Carmona M."/>
            <person name="Faoro H."/>
            <person name="Cruz L.M."/>
            <person name="Battistoni F."/>
            <person name="De Souza E."/>
            <person name="Pedrosa F."/>
            <person name="Chen W.-M."/>
            <person name="Poole P.S."/>
            <person name="Dixon R.A."/>
            <person name="James E.K."/>
        </authorList>
    </citation>
    <scope>NUCLEOTIDE SEQUENCE</scope>
    <source>
        <strain evidence="1">LuFRes1</strain>
    </source>
</reference>
<dbReference type="RefSeq" id="WP_169119475.1">
    <property type="nucleotide sequence ID" value="NZ_WTVG02000040.1"/>
</dbReference>
<proteinExistence type="predicted"/>
<dbReference type="Proteomes" id="UP000615989">
    <property type="component" value="Unassembled WGS sequence"/>
</dbReference>
<evidence type="ECO:0000313" key="1">
    <source>
        <dbReference type="EMBL" id="NMG26167.1"/>
    </source>
</evidence>